<evidence type="ECO:0000313" key="2">
    <source>
        <dbReference type="EMBL" id="UXH31472.1"/>
    </source>
</evidence>
<dbReference type="AlphaFoldDB" id="A0A9E7RU18"/>
<keyword evidence="1" id="KW-1133">Transmembrane helix</keyword>
<dbReference type="Proteomes" id="UP001065373">
    <property type="component" value="Chromosome"/>
</dbReference>
<keyword evidence="1" id="KW-0472">Membrane</keyword>
<protein>
    <submittedName>
        <fullName evidence="2">DUF4013 domain-containing protein</fullName>
    </submittedName>
</protein>
<dbReference type="Pfam" id="PF13197">
    <property type="entry name" value="DUF4013"/>
    <property type="match status" value="1"/>
</dbReference>
<dbReference type="RefSeq" id="WP_261599533.1">
    <property type="nucleotide sequence ID" value="NZ_CP104550.1"/>
</dbReference>
<dbReference type="InterPro" id="IPR025098">
    <property type="entry name" value="DUF4013"/>
</dbReference>
<feature type="transmembrane region" description="Helical" evidence="1">
    <location>
        <begin position="117"/>
        <end position="144"/>
    </location>
</feature>
<accession>A0A9E7RU18</accession>
<proteinExistence type="predicted"/>
<gene>
    <name evidence="2" type="ORF">N5910_07990</name>
</gene>
<dbReference type="EMBL" id="CP104550">
    <property type="protein sequence ID" value="UXH31472.1"/>
    <property type="molecule type" value="Genomic_DNA"/>
</dbReference>
<feature type="transmembrane region" description="Helical" evidence="1">
    <location>
        <begin position="165"/>
        <end position="187"/>
    </location>
</feature>
<feature type="transmembrane region" description="Helical" evidence="1">
    <location>
        <begin position="21"/>
        <end position="45"/>
    </location>
</feature>
<name>A0A9E7RU18_METWO</name>
<evidence type="ECO:0000256" key="1">
    <source>
        <dbReference type="SAM" id="Phobius"/>
    </source>
</evidence>
<sequence>MDIGEIVNDAIRYPSSDWKKVIILGLLFLISFLIIPIFLATGYGFRALKASIAGFDELPEFDEWGEMFVDGLKVFVVQIVYMIVPMIIIIAGVFGSLSMVSPDTGMITNPTAFTGLLGGTMIIGVILAIILGLIETIAIAHMAYNDSELGAAFRFGEILDVISQIGWVDYIIWYIVVGIIAAVIGFVGSFISAIPVIGAIIVVLIITPYIVLFWNRALALRYAYE</sequence>
<reference evidence="2" key="1">
    <citation type="submission" date="2022-09" db="EMBL/GenBank/DDBJ databases">
        <title>Characterization of three MwoI isoschizomers from sequenced genome and metagenomes.</title>
        <authorList>
            <person name="Fomenkov A."/>
            <person name="Xu S.Y."/>
            <person name="Roberts R.J."/>
        </authorList>
    </citation>
    <scope>NUCLEOTIDE SEQUENCE</scope>
    <source>
        <strain evidence="2">DSM 2970</strain>
    </source>
</reference>
<feature type="transmembrane region" description="Helical" evidence="1">
    <location>
        <begin position="74"/>
        <end position="97"/>
    </location>
</feature>
<keyword evidence="1" id="KW-0812">Transmembrane</keyword>
<organism evidence="2">
    <name type="scientific">Methanothermobacter wolfeii</name>
    <name type="common">Methanobacterium wolfei</name>
    <dbReference type="NCBI Taxonomy" id="145261"/>
    <lineage>
        <taxon>Archaea</taxon>
        <taxon>Methanobacteriati</taxon>
        <taxon>Methanobacteriota</taxon>
        <taxon>Methanomada group</taxon>
        <taxon>Methanobacteria</taxon>
        <taxon>Methanobacteriales</taxon>
        <taxon>Methanobacteriaceae</taxon>
        <taxon>Methanothermobacter</taxon>
    </lineage>
</organism>
<dbReference type="GeneID" id="75107184"/>
<feature type="transmembrane region" description="Helical" evidence="1">
    <location>
        <begin position="193"/>
        <end position="214"/>
    </location>
</feature>